<keyword evidence="3" id="KW-1185">Reference proteome</keyword>
<feature type="region of interest" description="Disordered" evidence="1">
    <location>
        <begin position="28"/>
        <end position="60"/>
    </location>
</feature>
<gene>
    <name evidence="2" type="ORF">SEVIR_5G021266v2</name>
</gene>
<dbReference type="AlphaFoldDB" id="A0A4U6UAL4"/>
<name>A0A4U6UAL4_SETVI</name>
<evidence type="ECO:0000313" key="2">
    <source>
        <dbReference type="EMBL" id="TKW12192.1"/>
    </source>
</evidence>
<evidence type="ECO:0000256" key="1">
    <source>
        <dbReference type="SAM" id="MobiDB-lite"/>
    </source>
</evidence>
<reference evidence="2" key="1">
    <citation type="submission" date="2019-03" db="EMBL/GenBank/DDBJ databases">
        <title>WGS assembly of Setaria viridis.</title>
        <authorList>
            <person name="Huang P."/>
            <person name="Jenkins J."/>
            <person name="Grimwood J."/>
            <person name="Barry K."/>
            <person name="Healey A."/>
            <person name="Mamidi S."/>
            <person name="Sreedasyam A."/>
            <person name="Shu S."/>
            <person name="Feldman M."/>
            <person name="Wu J."/>
            <person name="Yu Y."/>
            <person name="Chen C."/>
            <person name="Johnson J."/>
            <person name="Rokhsar D."/>
            <person name="Baxter I."/>
            <person name="Schmutz J."/>
            <person name="Brutnell T."/>
            <person name="Kellogg E."/>
        </authorList>
    </citation>
    <scope>NUCLEOTIDE SEQUENCE [LARGE SCALE GENOMIC DNA]</scope>
</reference>
<proteinExistence type="predicted"/>
<evidence type="ECO:0000313" key="3">
    <source>
        <dbReference type="Proteomes" id="UP000298652"/>
    </source>
</evidence>
<sequence length="102" mass="11595">MFEVMLQQMRVPVVRRRRLLRPVDGAVAHRAEPRRHHAGGDERDVGGARLLPEGSNSSGGGRTWKKILLSNYALDHREIFARKCSSNLSEICPVHIPQRSFR</sequence>
<organism evidence="2 3">
    <name type="scientific">Setaria viridis</name>
    <name type="common">Green bristlegrass</name>
    <name type="synonym">Setaria italica subsp. viridis</name>
    <dbReference type="NCBI Taxonomy" id="4556"/>
    <lineage>
        <taxon>Eukaryota</taxon>
        <taxon>Viridiplantae</taxon>
        <taxon>Streptophyta</taxon>
        <taxon>Embryophyta</taxon>
        <taxon>Tracheophyta</taxon>
        <taxon>Spermatophyta</taxon>
        <taxon>Magnoliopsida</taxon>
        <taxon>Liliopsida</taxon>
        <taxon>Poales</taxon>
        <taxon>Poaceae</taxon>
        <taxon>PACMAD clade</taxon>
        <taxon>Panicoideae</taxon>
        <taxon>Panicodae</taxon>
        <taxon>Paniceae</taxon>
        <taxon>Cenchrinae</taxon>
        <taxon>Setaria</taxon>
    </lineage>
</organism>
<protein>
    <submittedName>
        <fullName evidence="2">Uncharacterized protein</fullName>
    </submittedName>
</protein>
<dbReference type="Gramene" id="TKW12192">
    <property type="protein sequence ID" value="TKW12192"/>
    <property type="gene ID" value="SEVIR_5G021266v2"/>
</dbReference>
<dbReference type="Proteomes" id="UP000298652">
    <property type="component" value="Chromosome 5"/>
</dbReference>
<accession>A0A4U6UAL4</accession>
<dbReference type="EMBL" id="CM016556">
    <property type="protein sequence ID" value="TKW12192.1"/>
    <property type="molecule type" value="Genomic_DNA"/>
</dbReference>